<dbReference type="Proteomes" id="UP000657918">
    <property type="component" value="Unassembled WGS sequence"/>
</dbReference>
<dbReference type="PANTHER" id="PTHR46445:SF7">
    <property type="entry name" value="GBF-INTERACTING PROTEIN 1 N-TERMINAL DOMAIN-CONTAINING PROTEIN"/>
    <property type="match status" value="1"/>
</dbReference>
<evidence type="ECO:0000256" key="4">
    <source>
        <dbReference type="ARBA" id="ARBA00023242"/>
    </source>
</evidence>
<gene>
    <name evidence="7" type="ORF">SADUNF_Sadunf02G0049700</name>
</gene>
<keyword evidence="8" id="KW-1185">Reference proteome</keyword>
<protein>
    <recommendedName>
        <fullName evidence="6">PPC domain-containing protein</fullName>
    </recommendedName>
</protein>
<evidence type="ECO:0000313" key="7">
    <source>
        <dbReference type="EMBL" id="KAF9687013.1"/>
    </source>
</evidence>
<dbReference type="OrthoDB" id="762072at2759"/>
<dbReference type="Gene3D" id="3.30.1330.80">
    <property type="entry name" value="Hypothetical protein, similar to alpha- acetolactate decarboxylase, domain 2"/>
    <property type="match status" value="1"/>
</dbReference>
<sequence>MQIPAASKKVVQNIKEIVNKSCTDAEIYSVLCDFNMDADAAVQNLLNQDPFHQVKSKRERRKEMKETLESMARGNNNGYHGAKAAIEYNAGHVSCQISNNDLGTAAYRKENGSVAHSGPSSTLIYRVKMTNEQPSFNNDFCKADDRRQAKATEIGDTMLSSAHLPSGTQAAWSGGTTGNVSMADIVRMGRPRCKGSQNMDTSCTPQDVVGSVNSSQDCHKSSCDSSPSPPEMHQHLQCPHPTQVPETIHESGVAASSHDEWPVFEQQTAVGGSNNFNVSNSSIIDIFSNQSYFFGDATNLNEDRQLEKVQVSDRDAANKNPGSHCSESAFSCRRQENVNTVVGDSHGGDCLLKDKNYDSQSCMNDHCEGTGSGFHLCFPNFAAPLNDEVSSAAVNLQQLSLRKEEPALPPSDDKHAVVFPDYMQALAADWPHLSFGTYKSGAYNAVSGGSIASTPVKTNFVESSAAANSSSALCKEIRHVNPEHLDEHLRDEQLRSISDTDRFTAGVGINNMHVYSQQELMRQNIHEVSHRHKYTHPSSVPDSNLKKTLEQDWPSGVRINPQARNLSSLHMVSCCFSYHQLLSNMVYGDIIILISDILLQQASATTIPMDKFTSTIQSSRDSDYASSFLGTQSMASRFDSAVSSTGNPAISQSEIPSRIAFSLPMSCSPTLPIANLVPRTTLPQHLSANLYAQSIVSLEDLANLTGYPSMPRNYARNPSAFQQAYQDNTVFHDSLSNMGYSPAQYKTGASRSNLPLSDVNISSYGGLGVPANFPGAILQAAAPTGSAGGYDIFHSQYQERNNFTTHQQPEFDLNNHVKALVTIVLVVLKGQHPSNYNDSGSRATYHLIDYTTLNEQLMMVSLDVYVMNRCLIWEAIDMKDLTFPSQRIMDRSQDSERVNNHRPSIESVLMAPKLPKAVTPVSSAPDGETNRRPRGRPAGSKNKPKPPIIVTRDSANALRAHAMEVSSGCDVCESLANFARRKQRGISVLSGSGCVTNVTLRQPASPGSIVTLHGRFEILSLLGSVLPPPAPQGIMGLTIYLAGAQGQVVGGGVVGALIASGPVVIMAASFMNATFDRLPLDDDEITAAVQNQHYQNGRHHHLDISDMYGMPQNLLTHGAVTPEIYSWAPGRTMSKS</sequence>
<dbReference type="InterPro" id="IPR009719">
    <property type="entry name" value="GIP1_N"/>
</dbReference>
<evidence type="ECO:0000256" key="5">
    <source>
        <dbReference type="SAM" id="MobiDB-lite"/>
    </source>
</evidence>
<dbReference type="Pfam" id="PF06972">
    <property type="entry name" value="GIP1_N"/>
    <property type="match status" value="1"/>
</dbReference>
<dbReference type="GO" id="GO:0003677">
    <property type="term" value="F:DNA binding"/>
    <property type="evidence" value="ECO:0007669"/>
    <property type="project" value="UniProtKB-KW"/>
</dbReference>
<feature type="region of interest" description="Disordered" evidence="5">
    <location>
        <begin position="219"/>
        <end position="244"/>
    </location>
</feature>
<keyword evidence="1" id="KW-0805">Transcription regulation</keyword>
<comment type="caution">
    <text evidence="7">The sequence shown here is derived from an EMBL/GenBank/DDBJ whole genome shotgun (WGS) entry which is preliminary data.</text>
</comment>
<dbReference type="PANTHER" id="PTHR46445">
    <property type="entry name" value="RNA POLYMERASE II DEGRADATION FACTOR-LIKE PROTEIN (DUF1296)"/>
    <property type="match status" value="1"/>
</dbReference>
<dbReference type="InterPro" id="IPR009060">
    <property type="entry name" value="UBA-like_sf"/>
</dbReference>
<feature type="region of interest" description="Disordered" evidence="5">
    <location>
        <begin position="916"/>
        <end position="948"/>
    </location>
</feature>
<name>A0A835N6D9_9ROSI</name>
<dbReference type="CDD" id="cd11378">
    <property type="entry name" value="DUF296"/>
    <property type="match status" value="1"/>
</dbReference>
<dbReference type="SUPFAM" id="SSF46934">
    <property type="entry name" value="UBA-like"/>
    <property type="match status" value="1"/>
</dbReference>
<evidence type="ECO:0000256" key="2">
    <source>
        <dbReference type="ARBA" id="ARBA00023125"/>
    </source>
</evidence>
<dbReference type="PROSITE" id="PS51742">
    <property type="entry name" value="PPC"/>
    <property type="match status" value="1"/>
</dbReference>
<dbReference type="AlphaFoldDB" id="A0A835N6D9"/>
<keyword evidence="4" id="KW-0539">Nucleus</keyword>
<accession>A0A835N6D9</accession>
<evidence type="ECO:0000259" key="6">
    <source>
        <dbReference type="PROSITE" id="PS51742"/>
    </source>
</evidence>
<dbReference type="InterPro" id="IPR005175">
    <property type="entry name" value="PPC_dom"/>
</dbReference>
<dbReference type="SUPFAM" id="SSF117856">
    <property type="entry name" value="AF0104/ALDC/Ptd012-like"/>
    <property type="match status" value="1"/>
</dbReference>
<dbReference type="EMBL" id="JADGMS010000002">
    <property type="protein sequence ID" value="KAF9687013.1"/>
    <property type="molecule type" value="Genomic_DNA"/>
</dbReference>
<proteinExistence type="predicted"/>
<evidence type="ECO:0000256" key="3">
    <source>
        <dbReference type="ARBA" id="ARBA00023163"/>
    </source>
</evidence>
<evidence type="ECO:0000313" key="8">
    <source>
        <dbReference type="Proteomes" id="UP000657918"/>
    </source>
</evidence>
<evidence type="ECO:0000256" key="1">
    <source>
        <dbReference type="ARBA" id="ARBA00023015"/>
    </source>
</evidence>
<organism evidence="7 8">
    <name type="scientific">Salix dunnii</name>
    <dbReference type="NCBI Taxonomy" id="1413687"/>
    <lineage>
        <taxon>Eukaryota</taxon>
        <taxon>Viridiplantae</taxon>
        <taxon>Streptophyta</taxon>
        <taxon>Embryophyta</taxon>
        <taxon>Tracheophyta</taxon>
        <taxon>Spermatophyta</taxon>
        <taxon>Magnoliopsida</taxon>
        <taxon>eudicotyledons</taxon>
        <taxon>Gunneridae</taxon>
        <taxon>Pentapetalae</taxon>
        <taxon>rosids</taxon>
        <taxon>fabids</taxon>
        <taxon>Malpighiales</taxon>
        <taxon>Salicaceae</taxon>
        <taxon>Saliceae</taxon>
        <taxon>Salix</taxon>
    </lineage>
</organism>
<reference evidence="7 8" key="1">
    <citation type="submission" date="2020-10" db="EMBL/GenBank/DDBJ databases">
        <title>Plant Genome Project.</title>
        <authorList>
            <person name="Zhang R.-G."/>
        </authorList>
    </citation>
    <scope>NUCLEOTIDE SEQUENCE [LARGE SCALE GENOMIC DNA]</scope>
    <source>
        <strain evidence="7">FAFU-HL-1</strain>
        <tissue evidence="7">Leaf</tissue>
    </source>
</reference>
<dbReference type="FunFam" id="3.30.1330.80:FF:000004">
    <property type="entry name" value="AT-hook motif nuclear-localized protein"/>
    <property type="match status" value="1"/>
</dbReference>
<keyword evidence="3" id="KW-0804">Transcription</keyword>
<dbReference type="Pfam" id="PF03479">
    <property type="entry name" value="PCC"/>
    <property type="match status" value="1"/>
</dbReference>
<feature type="domain" description="PPC" evidence="6">
    <location>
        <begin position="955"/>
        <end position="1093"/>
    </location>
</feature>
<keyword evidence="2" id="KW-0238">DNA-binding</keyword>